<dbReference type="Proteomes" id="UP000191612">
    <property type="component" value="Unassembled WGS sequence"/>
</dbReference>
<evidence type="ECO:0000313" key="1">
    <source>
        <dbReference type="EMBL" id="OQD97425.1"/>
    </source>
</evidence>
<comment type="caution">
    <text evidence="1">The sequence shown here is derived from an EMBL/GenBank/DDBJ whole genome shotgun (WGS) entry which is preliminary data.</text>
</comment>
<name>A0A1V6R7E2_9EURO</name>
<organism evidence="1 2">
    <name type="scientific">Penicillium solitum</name>
    <dbReference type="NCBI Taxonomy" id="60172"/>
    <lineage>
        <taxon>Eukaryota</taxon>
        <taxon>Fungi</taxon>
        <taxon>Dikarya</taxon>
        <taxon>Ascomycota</taxon>
        <taxon>Pezizomycotina</taxon>
        <taxon>Eurotiomycetes</taxon>
        <taxon>Eurotiomycetidae</taxon>
        <taxon>Eurotiales</taxon>
        <taxon>Aspergillaceae</taxon>
        <taxon>Penicillium</taxon>
    </lineage>
</organism>
<accession>A0A1V6R7E2</accession>
<keyword evidence="2" id="KW-1185">Reference proteome</keyword>
<protein>
    <submittedName>
        <fullName evidence="1">Uncharacterized protein</fullName>
    </submittedName>
</protein>
<evidence type="ECO:0000313" key="2">
    <source>
        <dbReference type="Proteomes" id="UP000191612"/>
    </source>
</evidence>
<sequence>MSKPDAEFDMAKALADLAKYG</sequence>
<proteinExistence type="predicted"/>
<reference evidence="2" key="1">
    <citation type="journal article" date="2017" name="Nat. Microbiol.">
        <title>Global analysis of biosynthetic gene clusters reveals vast potential of secondary metabolite production in Penicillium species.</title>
        <authorList>
            <person name="Nielsen J.C."/>
            <person name="Grijseels S."/>
            <person name="Prigent S."/>
            <person name="Ji B."/>
            <person name="Dainat J."/>
            <person name="Nielsen K.F."/>
            <person name="Frisvad J.C."/>
            <person name="Workman M."/>
            <person name="Nielsen J."/>
        </authorList>
    </citation>
    <scope>NUCLEOTIDE SEQUENCE [LARGE SCALE GENOMIC DNA]</scope>
    <source>
        <strain evidence="2">IBT 29525</strain>
    </source>
</reference>
<dbReference type="AlphaFoldDB" id="A0A1V6R7E2"/>
<gene>
    <name evidence="1" type="ORF">PENSOL_c012G09892</name>
</gene>
<dbReference type="EMBL" id="MDYO01000012">
    <property type="protein sequence ID" value="OQD97425.1"/>
    <property type="molecule type" value="Genomic_DNA"/>
</dbReference>